<organism evidence="2 3">
    <name type="scientific">Zophobas morio</name>
    <dbReference type="NCBI Taxonomy" id="2755281"/>
    <lineage>
        <taxon>Eukaryota</taxon>
        <taxon>Metazoa</taxon>
        <taxon>Ecdysozoa</taxon>
        <taxon>Arthropoda</taxon>
        <taxon>Hexapoda</taxon>
        <taxon>Insecta</taxon>
        <taxon>Pterygota</taxon>
        <taxon>Neoptera</taxon>
        <taxon>Endopterygota</taxon>
        <taxon>Coleoptera</taxon>
        <taxon>Polyphaga</taxon>
        <taxon>Cucujiformia</taxon>
        <taxon>Tenebrionidae</taxon>
        <taxon>Zophobas</taxon>
    </lineage>
</organism>
<comment type="caution">
    <text evidence="2">The sequence shown here is derived from an EMBL/GenBank/DDBJ whole genome shotgun (WGS) entry which is preliminary data.</text>
</comment>
<evidence type="ECO:0000256" key="1">
    <source>
        <dbReference type="SAM" id="SignalP"/>
    </source>
</evidence>
<name>A0AA38MAP3_9CUCU</name>
<keyword evidence="1" id="KW-0732">Signal</keyword>
<dbReference type="AlphaFoldDB" id="A0AA38MAP3"/>
<protein>
    <submittedName>
        <fullName evidence="2">Uncharacterized protein</fullName>
    </submittedName>
</protein>
<feature type="chain" id="PRO_5041413974" evidence="1">
    <location>
        <begin position="24"/>
        <end position="83"/>
    </location>
</feature>
<dbReference type="EMBL" id="JALNTZ010000006">
    <property type="protein sequence ID" value="KAJ3649224.1"/>
    <property type="molecule type" value="Genomic_DNA"/>
</dbReference>
<reference evidence="2" key="1">
    <citation type="journal article" date="2023" name="G3 (Bethesda)">
        <title>Whole genome assemblies of Zophobas morio and Tenebrio molitor.</title>
        <authorList>
            <person name="Kaur S."/>
            <person name="Stinson S.A."/>
            <person name="diCenzo G.C."/>
        </authorList>
    </citation>
    <scope>NUCLEOTIDE SEQUENCE</scope>
    <source>
        <strain evidence="2">QUZm001</strain>
    </source>
</reference>
<dbReference type="Proteomes" id="UP001168821">
    <property type="component" value="Unassembled WGS sequence"/>
</dbReference>
<sequence>MHTLHQVFLTVVAVFFLIGSLGAHPGAFLDETDICILICDKCFKNQALLNCANHCLATSGQVSSSWKQKCPYFSSNQPAVKYI</sequence>
<accession>A0AA38MAP3</accession>
<proteinExistence type="predicted"/>
<evidence type="ECO:0000313" key="3">
    <source>
        <dbReference type="Proteomes" id="UP001168821"/>
    </source>
</evidence>
<feature type="signal peptide" evidence="1">
    <location>
        <begin position="1"/>
        <end position="23"/>
    </location>
</feature>
<keyword evidence="3" id="KW-1185">Reference proteome</keyword>
<gene>
    <name evidence="2" type="ORF">Zmor_020977</name>
</gene>
<evidence type="ECO:0000313" key="2">
    <source>
        <dbReference type="EMBL" id="KAJ3649224.1"/>
    </source>
</evidence>